<comment type="similarity">
    <text evidence="2">Belongs to the MotB family.</text>
</comment>
<evidence type="ECO:0000256" key="8">
    <source>
        <dbReference type="SAM" id="MobiDB-lite"/>
    </source>
</evidence>
<keyword evidence="3" id="KW-1003">Cell membrane</keyword>
<protein>
    <submittedName>
        <fullName evidence="10">Flagellar motor protein MotB</fullName>
    </submittedName>
</protein>
<evidence type="ECO:0000313" key="10">
    <source>
        <dbReference type="EMBL" id="MCP0887825.1"/>
    </source>
</evidence>
<dbReference type="InterPro" id="IPR050330">
    <property type="entry name" value="Bact_OuterMem_StrucFunc"/>
</dbReference>
<proteinExistence type="inferred from homology"/>
<dbReference type="Gene3D" id="3.30.1330.60">
    <property type="entry name" value="OmpA-like domain"/>
    <property type="match status" value="1"/>
</dbReference>
<dbReference type="Pfam" id="PF00691">
    <property type="entry name" value="OmpA"/>
    <property type="match status" value="1"/>
</dbReference>
<feature type="region of interest" description="Disordered" evidence="8">
    <location>
        <begin position="75"/>
        <end position="109"/>
    </location>
</feature>
<dbReference type="RefSeq" id="WP_253361986.1">
    <property type="nucleotide sequence ID" value="NZ_JAIULA010000026.1"/>
</dbReference>
<dbReference type="PANTHER" id="PTHR30329">
    <property type="entry name" value="STATOR ELEMENT OF FLAGELLAR MOTOR COMPLEX"/>
    <property type="match status" value="1"/>
</dbReference>
<dbReference type="SUPFAM" id="SSF103088">
    <property type="entry name" value="OmpA-like"/>
    <property type="match status" value="1"/>
</dbReference>
<evidence type="ECO:0000256" key="1">
    <source>
        <dbReference type="ARBA" id="ARBA00004162"/>
    </source>
</evidence>
<dbReference type="PANTHER" id="PTHR30329:SF21">
    <property type="entry name" value="LIPOPROTEIN YIAD-RELATED"/>
    <property type="match status" value="1"/>
</dbReference>
<reference evidence="10 11" key="1">
    <citation type="journal article" date="2023" name="Int. J. Syst. Evol. Microbiol.">
        <title>Ligilactobacillus ubinensis sp. nov., a novel species isolated from the wild ferment of a durian fruit (Durio zibethinus).</title>
        <authorList>
            <person name="Heng Y.C."/>
            <person name="Menon N."/>
            <person name="Chen B."/>
            <person name="Loo B.Z.L."/>
            <person name="Wong G.W.J."/>
            <person name="Lim A.C.H."/>
            <person name="Silvaraju S."/>
            <person name="Kittelmann S."/>
        </authorList>
    </citation>
    <scope>NUCLEOTIDE SEQUENCE [LARGE SCALE GENOMIC DNA]</scope>
    <source>
        <strain evidence="10 11">WILCCON 0076</strain>
    </source>
</reference>
<keyword evidence="5" id="KW-1133">Transmembrane helix</keyword>
<feature type="compositionally biased region" description="Low complexity" evidence="8">
    <location>
        <begin position="87"/>
        <end position="100"/>
    </location>
</feature>
<keyword evidence="6 7" id="KW-0472">Membrane</keyword>
<keyword evidence="10" id="KW-0969">Cilium</keyword>
<dbReference type="Proteomes" id="UP001139006">
    <property type="component" value="Unassembled WGS sequence"/>
</dbReference>
<dbReference type="EMBL" id="JAIULA010000026">
    <property type="protein sequence ID" value="MCP0887825.1"/>
    <property type="molecule type" value="Genomic_DNA"/>
</dbReference>
<evidence type="ECO:0000256" key="6">
    <source>
        <dbReference type="ARBA" id="ARBA00023136"/>
    </source>
</evidence>
<gene>
    <name evidence="10" type="ORF">LB941_10840</name>
</gene>
<keyword evidence="4" id="KW-0812">Transmembrane</keyword>
<feature type="domain" description="OmpA-like" evidence="9">
    <location>
        <begin position="147"/>
        <end position="270"/>
    </location>
</feature>
<evidence type="ECO:0000259" key="9">
    <source>
        <dbReference type="PROSITE" id="PS51123"/>
    </source>
</evidence>
<dbReference type="InterPro" id="IPR036737">
    <property type="entry name" value="OmpA-like_sf"/>
</dbReference>
<name>A0A9X2FM16_9LACO</name>
<dbReference type="Pfam" id="PF13677">
    <property type="entry name" value="MotB_plug"/>
    <property type="match status" value="1"/>
</dbReference>
<evidence type="ECO:0000256" key="7">
    <source>
        <dbReference type="PROSITE-ProRule" id="PRU00473"/>
    </source>
</evidence>
<dbReference type="CDD" id="cd07185">
    <property type="entry name" value="OmpA_C-like"/>
    <property type="match status" value="1"/>
</dbReference>
<evidence type="ECO:0000313" key="11">
    <source>
        <dbReference type="Proteomes" id="UP001139006"/>
    </source>
</evidence>
<evidence type="ECO:0000256" key="2">
    <source>
        <dbReference type="ARBA" id="ARBA00008914"/>
    </source>
</evidence>
<accession>A0A9X2FM16</accession>
<keyword evidence="11" id="KW-1185">Reference proteome</keyword>
<dbReference type="GO" id="GO:0005886">
    <property type="term" value="C:plasma membrane"/>
    <property type="evidence" value="ECO:0007669"/>
    <property type="project" value="UniProtKB-SubCell"/>
</dbReference>
<evidence type="ECO:0000256" key="4">
    <source>
        <dbReference type="ARBA" id="ARBA00022692"/>
    </source>
</evidence>
<dbReference type="PROSITE" id="PS51123">
    <property type="entry name" value="OMPA_2"/>
    <property type="match status" value="1"/>
</dbReference>
<comment type="caution">
    <text evidence="10">The sequence shown here is derived from an EMBL/GenBank/DDBJ whole genome shotgun (WGS) entry which is preliminary data.</text>
</comment>
<dbReference type="InterPro" id="IPR025713">
    <property type="entry name" value="MotB-like_N_dom"/>
</dbReference>
<dbReference type="AlphaFoldDB" id="A0A9X2FM16"/>
<dbReference type="InterPro" id="IPR006665">
    <property type="entry name" value="OmpA-like"/>
</dbReference>
<organism evidence="10 11">
    <name type="scientific">Ligilactobacillus ubinensis</name>
    <dbReference type="NCBI Taxonomy" id="2876789"/>
    <lineage>
        <taxon>Bacteria</taxon>
        <taxon>Bacillati</taxon>
        <taxon>Bacillota</taxon>
        <taxon>Bacilli</taxon>
        <taxon>Lactobacillales</taxon>
        <taxon>Lactobacillaceae</taxon>
        <taxon>Ligilactobacillus</taxon>
    </lineage>
</organism>
<sequence>MKRRKKKPEEEVGEGWLLPYSDMMTLLLALFIVLFSIAKVDSTKLKEVSSVFSEILSSKGGSSISNSDTTIDNVIDLGTTPKKGNGSSATSSTSSSSVVTIQEAQSQESQVKTQMSQTETFNQVTQDVQQEMENAGISGNSSAKLKSDGLHITLDSNILFDSGKADLSSDVQNELKTLVPALQKISTYPVTIAGYTDNQPIVNVTTYPTNWELSSARAIAVMHFFVENGAFSEKHVSIQAYGENNPIASNKTATGRAKNRRVEIIIRKTKSN</sequence>
<keyword evidence="10" id="KW-0282">Flagellum</keyword>
<evidence type="ECO:0000256" key="5">
    <source>
        <dbReference type="ARBA" id="ARBA00022989"/>
    </source>
</evidence>
<evidence type="ECO:0000256" key="3">
    <source>
        <dbReference type="ARBA" id="ARBA00022475"/>
    </source>
</evidence>
<comment type="subcellular location">
    <subcellularLocation>
        <location evidence="1">Cell membrane</location>
        <topology evidence="1">Single-pass membrane protein</topology>
    </subcellularLocation>
</comment>
<keyword evidence="10" id="KW-0966">Cell projection</keyword>